<dbReference type="EMBL" id="CP038033">
    <property type="protein sequence ID" value="QBQ53487.1"/>
    <property type="molecule type" value="Genomic_DNA"/>
</dbReference>
<keyword evidence="1" id="KW-0812">Transmembrane</keyword>
<evidence type="ECO:0000313" key="2">
    <source>
        <dbReference type="EMBL" id="QBQ53487.1"/>
    </source>
</evidence>
<keyword evidence="1" id="KW-1133">Transmembrane helix</keyword>
<dbReference type="RefSeq" id="WP_134356501.1">
    <property type="nucleotide sequence ID" value="NZ_CP038033.1"/>
</dbReference>
<sequence length="264" mass="28974">MKKDTVKNQHSSPHPLDRIAFLGITIAILSALAAALSGFGHRLGWWHFATGFSVLRWTALGALTGIVFSLWGAFRTRPGRQRRGFWPALLGLTLSLVVLSIPLYWLFIARSVPPIHDITTDTQNPPAFSVLLPLRADAPNPSHYGGINIAAQQQEAYPEIKPLRLPLNSQAALDKALAVAHSLGWKVIGVESQKTKGGSIRLEATDTTFWFGFIDDIVVRITPLDQGSKIDVRSVSRVGRSDVGTNARRIRAFLTTLKERAAIK</sequence>
<feature type="transmembrane region" description="Helical" evidence="1">
    <location>
        <begin position="85"/>
        <end position="107"/>
    </location>
</feature>
<organism evidence="2 3">
    <name type="scientific">Nitrosococcus wardiae</name>
    <dbReference type="NCBI Taxonomy" id="1814290"/>
    <lineage>
        <taxon>Bacteria</taxon>
        <taxon>Pseudomonadati</taxon>
        <taxon>Pseudomonadota</taxon>
        <taxon>Gammaproteobacteria</taxon>
        <taxon>Chromatiales</taxon>
        <taxon>Chromatiaceae</taxon>
        <taxon>Nitrosococcus</taxon>
    </lineage>
</organism>
<dbReference type="Proteomes" id="UP000294325">
    <property type="component" value="Chromosome"/>
</dbReference>
<dbReference type="Pfam" id="PF07386">
    <property type="entry name" value="DUF1499"/>
    <property type="match status" value="1"/>
</dbReference>
<evidence type="ECO:0000256" key="1">
    <source>
        <dbReference type="SAM" id="Phobius"/>
    </source>
</evidence>
<dbReference type="KEGG" id="nwr:E3U44_02450"/>
<dbReference type="InterPro" id="IPR010865">
    <property type="entry name" value="DUF1499"/>
</dbReference>
<dbReference type="OrthoDB" id="1523552at2"/>
<accession>A0A4P7BW22</accession>
<feature type="transmembrane region" description="Helical" evidence="1">
    <location>
        <begin position="20"/>
        <end position="39"/>
    </location>
</feature>
<keyword evidence="1" id="KW-0472">Membrane</keyword>
<proteinExistence type="predicted"/>
<protein>
    <submittedName>
        <fullName evidence="2">DUF1499 domain-containing protein</fullName>
    </submittedName>
</protein>
<feature type="transmembrane region" description="Helical" evidence="1">
    <location>
        <begin position="45"/>
        <end position="73"/>
    </location>
</feature>
<dbReference type="AlphaFoldDB" id="A0A4P7BW22"/>
<name>A0A4P7BW22_9GAMM</name>
<reference evidence="2 3" key="1">
    <citation type="submission" date="2019-03" db="EMBL/GenBank/DDBJ databases">
        <title>The genome sequence of Nitrosococcus wardiae strain D1FHST reveals the archetypal metabolic capacity of ammonia-oxidizing Gammaproteobacteria.</title>
        <authorList>
            <person name="Wang L."/>
            <person name="Lim C.K."/>
            <person name="Hanson T.E."/>
            <person name="Dang H."/>
            <person name="Klotz M.G."/>
        </authorList>
    </citation>
    <scope>NUCLEOTIDE SEQUENCE [LARGE SCALE GENOMIC DNA]</scope>
    <source>
        <strain evidence="2 3">D1FHS</strain>
    </source>
</reference>
<gene>
    <name evidence="2" type="ORF">E3U44_02450</name>
</gene>
<evidence type="ECO:0000313" key="3">
    <source>
        <dbReference type="Proteomes" id="UP000294325"/>
    </source>
</evidence>
<keyword evidence="3" id="KW-1185">Reference proteome</keyword>